<comment type="subcellular location">
    <subcellularLocation>
        <location evidence="1">Cell membrane</location>
        <topology evidence="1">Multi-pass membrane protein</topology>
    </subcellularLocation>
</comment>
<evidence type="ECO:0000256" key="5">
    <source>
        <dbReference type="ARBA" id="ARBA00022989"/>
    </source>
</evidence>
<evidence type="ECO:0000256" key="2">
    <source>
        <dbReference type="ARBA" id="ARBA00005585"/>
    </source>
</evidence>
<comment type="caution">
    <text evidence="11">The sequence shown here is derived from an EMBL/GenBank/DDBJ whole genome shotgun (WGS) entry which is preliminary data.</text>
</comment>
<feature type="transmembrane region" description="Helical" evidence="9">
    <location>
        <begin position="798"/>
        <end position="822"/>
    </location>
</feature>
<feature type="transmembrane region" description="Helical" evidence="9">
    <location>
        <begin position="376"/>
        <end position="396"/>
    </location>
</feature>
<dbReference type="InterPro" id="IPR003392">
    <property type="entry name" value="PTHD_SSD"/>
</dbReference>
<keyword evidence="12" id="KW-1185">Reference proteome</keyword>
<evidence type="ECO:0000256" key="6">
    <source>
        <dbReference type="ARBA" id="ARBA00023136"/>
    </source>
</evidence>
<keyword evidence="5 9" id="KW-1133">Transmembrane helix</keyword>
<feature type="transmembrane region" description="Helical" evidence="9">
    <location>
        <begin position="496"/>
        <end position="516"/>
    </location>
</feature>
<feature type="domain" description="SSD" evidence="10">
    <location>
        <begin position="264"/>
        <end position="430"/>
    </location>
</feature>
<sequence>MVSSFNCIERPLSRLFYRYGRFVSLHPLPFIAVPLLITAISSIGFLDLRPLTDAIYLFTPKTAPSKMERQIIHNNWPLHNKNYIPGRAVTQVRESQVIVVAKDGGNILERPYSDAVRELDLYIQQQITVNYNGTTYNYSQLCLEWHSSGCPGNKHIHIISDLYNHGLNITYPTTRFGSSSGYVGSALGGVKLTYGPNDTIYLVSAKAWFMIYHLKFYPNSVSYISGLWEQSFQEHLQRYPPNPYISVTYFHSQTLAEELERNADSLIPRFVVAFTILVLFSVLCSITFIDGTLYVDWTLSKPVLSFLGVLNAGMGIITGIGITNFLGMPFNDIVGVMPFLLVAVGTDNMFLMVAAVRKTNRAYPVHRRIGECMSDAAISILITALTDALSFGVGTITSIPAVQIFCVYTCVAISVTFFYQITFFCALLSLATEWEAAGLHCIWLRPTVPESLTASTSIWNRLFRLGSRAVPNALDVKKNLREPAASYFFRNWFAPVLMHPVIHGLVIFWILVYWGISVYGCLQLREGLEPVNLLVSDSYAIPHYRNLEKYFWQYGFPLQVVVNNAPDLRNPEERLRIKKMVHTFATTNHSIGDEGVQFWLNEMELYYENEVGMNIIDSAFYGMVEHFISAHSHDIWSEDILWERDKNNETRIKSFRFLIGMKNIVKTHQQQDATFLFREVASWYPTYNVTTFCPLWLFTDQYAIIAPNTIQNIVIALIVMIVIAVILIPQPLCSLWVAVSIASIDLGVIGFMTLWEVNLDAISMITIIMSIGFSVDYTAHITYGYVISDEVDPRKRVCMALGALGWPLTQGACSTILAVVVLADTPAYMITTFFKTVFLSITLGLLHGLVFLPVMLSLFVRGCCILGAQEESKERTTKKRMISSVVSPNDSNVNEDDDVQPYGRYSIYLSRVSSLDNTQSNTAEKSILPPVPKQSSHTIHYPL</sequence>
<evidence type="ECO:0000256" key="7">
    <source>
        <dbReference type="ARBA" id="ARBA00023180"/>
    </source>
</evidence>
<feature type="transmembrane region" description="Helical" evidence="9">
    <location>
        <begin position="735"/>
        <end position="755"/>
    </location>
</feature>
<feature type="transmembrane region" description="Helical" evidence="9">
    <location>
        <begin position="270"/>
        <end position="291"/>
    </location>
</feature>
<feature type="transmembrane region" description="Helical" evidence="9">
    <location>
        <begin position="333"/>
        <end position="356"/>
    </location>
</feature>
<dbReference type="PANTHER" id="PTHR10796:SF192">
    <property type="entry name" value="SSD DOMAIN-CONTAINING PROTEIN"/>
    <property type="match status" value="1"/>
</dbReference>
<accession>A0ABD6EG58</accession>
<feature type="region of interest" description="Disordered" evidence="8">
    <location>
        <begin position="877"/>
        <end position="898"/>
    </location>
</feature>
<dbReference type="InterPro" id="IPR051697">
    <property type="entry name" value="Patched_domain-protein"/>
</dbReference>
<feature type="transmembrane region" description="Helical" evidence="9">
    <location>
        <begin position="828"/>
        <end position="852"/>
    </location>
</feature>
<dbReference type="EMBL" id="JBGFUD010000959">
    <property type="protein sequence ID" value="MFH4975532.1"/>
    <property type="molecule type" value="Genomic_DNA"/>
</dbReference>
<evidence type="ECO:0000256" key="1">
    <source>
        <dbReference type="ARBA" id="ARBA00004651"/>
    </source>
</evidence>
<feature type="region of interest" description="Disordered" evidence="8">
    <location>
        <begin position="921"/>
        <end position="943"/>
    </location>
</feature>
<dbReference type="FunFam" id="1.20.1640.10:FF:000013">
    <property type="entry name" value="PaTched Related family"/>
    <property type="match status" value="1"/>
</dbReference>
<feature type="compositionally biased region" description="Polar residues" evidence="8">
    <location>
        <begin position="933"/>
        <end position="943"/>
    </location>
</feature>
<gene>
    <name evidence="11" type="ORF">AB6A40_002241</name>
</gene>
<feature type="transmembrane region" description="Helical" evidence="9">
    <location>
        <begin position="402"/>
        <end position="430"/>
    </location>
</feature>
<feature type="transmembrane region" description="Helical" evidence="9">
    <location>
        <begin position="303"/>
        <end position="327"/>
    </location>
</feature>
<dbReference type="AlphaFoldDB" id="A0ABD6EG58"/>
<evidence type="ECO:0000259" key="10">
    <source>
        <dbReference type="PROSITE" id="PS50156"/>
    </source>
</evidence>
<comment type="similarity">
    <text evidence="2">Belongs to the patched family.</text>
</comment>
<dbReference type="InterPro" id="IPR000731">
    <property type="entry name" value="SSD"/>
</dbReference>
<evidence type="ECO:0000256" key="9">
    <source>
        <dbReference type="SAM" id="Phobius"/>
    </source>
</evidence>
<dbReference type="Gene3D" id="1.20.1640.10">
    <property type="entry name" value="Multidrug efflux transporter AcrB transmembrane domain"/>
    <property type="match status" value="2"/>
</dbReference>
<dbReference type="Pfam" id="PF02460">
    <property type="entry name" value="Patched"/>
    <property type="match status" value="1"/>
</dbReference>
<feature type="transmembrane region" description="Helical" evidence="9">
    <location>
        <begin position="22"/>
        <end position="46"/>
    </location>
</feature>
<keyword evidence="4 9" id="KW-0812">Transmembrane</keyword>
<keyword evidence="6 9" id="KW-0472">Membrane</keyword>
<name>A0ABD6EG58_9BILA</name>
<evidence type="ECO:0000313" key="12">
    <source>
        <dbReference type="Proteomes" id="UP001608902"/>
    </source>
</evidence>
<dbReference type="PANTHER" id="PTHR10796">
    <property type="entry name" value="PATCHED-RELATED"/>
    <property type="match status" value="1"/>
</dbReference>
<proteinExistence type="inferred from homology"/>
<evidence type="ECO:0000313" key="11">
    <source>
        <dbReference type="EMBL" id="MFH4975532.1"/>
    </source>
</evidence>
<feature type="transmembrane region" description="Helical" evidence="9">
    <location>
        <begin position="710"/>
        <end position="728"/>
    </location>
</feature>
<dbReference type="GO" id="GO:0005886">
    <property type="term" value="C:plasma membrane"/>
    <property type="evidence" value="ECO:0007669"/>
    <property type="project" value="UniProtKB-SubCell"/>
</dbReference>
<feature type="compositionally biased region" description="Low complexity" evidence="8">
    <location>
        <begin position="883"/>
        <end position="892"/>
    </location>
</feature>
<evidence type="ECO:0000256" key="3">
    <source>
        <dbReference type="ARBA" id="ARBA00022475"/>
    </source>
</evidence>
<protein>
    <recommendedName>
        <fullName evidence="10">SSD domain-containing protein</fullName>
    </recommendedName>
</protein>
<dbReference type="SUPFAM" id="SSF82866">
    <property type="entry name" value="Multidrug efflux transporter AcrB transmembrane domain"/>
    <property type="match status" value="2"/>
</dbReference>
<evidence type="ECO:0000256" key="8">
    <source>
        <dbReference type="SAM" id="MobiDB-lite"/>
    </source>
</evidence>
<organism evidence="11 12">
    <name type="scientific">Gnathostoma spinigerum</name>
    <dbReference type="NCBI Taxonomy" id="75299"/>
    <lineage>
        <taxon>Eukaryota</taxon>
        <taxon>Metazoa</taxon>
        <taxon>Ecdysozoa</taxon>
        <taxon>Nematoda</taxon>
        <taxon>Chromadorea</taxon>
        <taxon>Rhabditida</taxon>
        <taxon>Spirurina</taxon>
        <taxon>Gnathostomatomorpha</taxon>
        <taxon>Gnathostomatoidea</taxon>
        <taxon>Gnathostomatidae</taxon>
        <taxon>Gnathostoma</taxon>
    </lineage>
</organism>
<keyword evidence="7" id="KW-0325">Glycoprotein</keyword>
<keyword evidence="3" id="KW-1003">Cell membrane</keyword>
<dbReference type="Proteomes" id="UP001608902">
    <property type="component" value="Unassembled WGS sequence"/>
</dbReference>
<reference evidence="11 12" key="1">
    <citation type="submission" date="2024-08" db="EMBL/GenBank/DDBJ databases">
        <title>Gnathostoma spinigerum genome.</title>
        <authorList>
            <person name="Gonzalez-Bertolin B."/>
            <person name="Monzon S."/>
            <person name="Zaballos A."/>
            <person name="Jimenez P."/>
            <person name="Dekumyoy P."/>
            <person name="Varona S."/>
            <person name="Cuesta I."/>
            <person name="Sumanam S."/>
            <person name="Adisakwattana P."/>
            <person name="Gasser R.B."/>
            <person name="Hernandez-Gonzalez A."/>
            <person name="Young N.D."/>
            <person name="Perteguer M.J."/>
        </authorList>
    </citation>
    <scope>NUCLEOTIDE SEQUENCE [LARGE SCALE GENOMIC DNA]</scope>
    <source>
        <strain evidence="11">AL3</strain>
        <tissue evidence="11">Liver</tissue>
    </source>
</reference>
<dbReference type="PROSITE" id="PS50156">
    <property type="entry name" value="SSD"/>
    <property type="match status" value="1"/>
</dbReference>
<evidence type="ECO:0000256" key="4">
    <source>
        <dbReference type="ARBA" id="ARBA00022692"/>
    </source>
</evidence>
<feature type="transmembrane region" description="Helical" evidence="9">
    <location>
        <begin position="761"/>
        <end position="786"/>
    </location>
</feature>